<evidence type="ECO:0000313" key="1">
    <source>
        <dbReference type="EMBL" id="MBC1179665.1"/>
    </source>
</evidence>
<reference evidence="1" key="1">
    <citation type="journal article" date="2020" name="BMC">
        <title>Leishmania infection induces a limited differential gene expression in the sand fly midgut.</title>
        <authorList>
            <person name="Coutinho-Abreu I.V."/>
            <person name="Serafim T.D."/>
            <person name="Meneses C."/>
            <person name="Kamhawi S."/>
            <person name="Oliveira F."/>
            <person name="Valenzuela J.G."/>
        </authorList>
    </citation>
    <scope>NUCLEOTIDE SEQUENCE</scope>
    <source>
        <strain evidence="1">Jacobina</strain>
        <tissue evidence="1">Midgut</tissue>
    </source>
</reference>
<proteinExistence type="predicted"/>
<protein>
    <submittedName>
        <fullName evidence="1">Uncharacterized protein</fullName>
    </submittedName>
</protein>
<dbReference type="EMBL" id="GITU01010962">
    <property type="protein sequence ID" value="MBC1179665.1"/>
    <property type="molecule type" value="Transcribed_RNA"/>
</dbReference>
<organism evidence="1">
    <name type="scientific">Lutzomyia longipalpis</name>
    <name type="common">Sand fly</name>
    <dbReference type="NCBI Taxonomy" id="7200"/>
    <lineage>
        <taxon>Eukaryota</taxon>
        <taxon>Metazoa</taxon>
        <taxon>Ecdysozoa</taxon>
        <taxon>Arthropoda</taxon>
        <taxon>Hexapoda</taxon>
        <taxon>Insecta</taxon>
        <taxon>Pterygota</taxon>
        <taxon>Neoptera</taxon>
        <taxon>Endopterygota</taxon>
        <taxon>Diptera</taxon>
        <taxon>Nematocera</taxon>
        <taxon>Psychodoidea</taxon>
        <taxon>Psychodidae</taxon>
        <taxon>Lutzomyia</taxon>
        <taxon>Lutzomyia</taxon>
    </lineage>
</organism>
<sequence>MNFKDLNFIFSPDDLSPVSLKVSWPVINLAHIYMTFYMRQSNHTLKLLNDLPLLRWSSIFTRKTVRKGIVGIV</sequence>
<name>A0A7G3B419_LUTLO</name>
<accession>A0A7G3B419</accession>
<dbReference type="AlphaFoldDB" id="A0A7G3B419"/>